<sequence>MTKLGDIGGSAVNAVLERVGRGVSRVQERKPLPYDLLESEDAYLVVFDAPGVEPTDVQVRFVDGEVQVRADRFRAFHEGFETRFPGRGLALSGRANLPPDAVVDADGADATLTENGTLEVRIPKAADSTDVPLAEAETSEDDEQESDESDESDE</sequence>
<dbReference type="Proteomes" id="UP001597111">
    <property type="component" value="Unassembled WGS sequence"/>
</dbReference>
<evidence type="ECO:0000259" key="4">
    <source>
        <dbReference type="PROSITE" id="PS01031"/>
    </source>
</evidence>
<dbReference type="Pfam" id="PF00011">
    <property type="entry name" value="HSP20"/>
    <property type="match status" value="1"/>
</dbReference>
<dbReference type="Gene3D" id="2.60.40.790">
    <property type="match status" value="1"/>
</dbReference>
<dbReference type="PROSITE" id="PS01031">
    <property type="entry name" value="SHSP"/>
    <property type="match status" value="1"/>
</dbReference>
<comment type="similarity">
    <text evidence="1 2">Belongs to the small heat shock protein (HSP20) family.</text>
</comment>
<name>A0ABD6B4C0_9EURY</name>
<reference evidence="5 6" key="1">
    <citation type="journal article" date="2019" name="Int. J. Syst. Evol. Microbiol.">
        <title>The Global Catalogue of Microorganisms (GCM) 10K type strain sequencing project: providing services to taxonomists for standard genome sequencing and annotation.</title>
        <authorList>
            <consortium name="The Broad Institute Genomics Platform"/>
            <consortium name="The Broad Institute Genome Sequencing Center for Infectious Disease"/>
            <person name="Wu L."/>
            <person name="Ma J."/>
        </authorList>
    </citation>
    <scope>NUCLEOTIDE SEQUENCE [LARGE SCALE GENOMIC DNA]</scope>
    <source>
        <strain evidence="5 6">CGMCC 1.12285</strain>
    </source>
</reference>
<dbReference type="RefSeq" id="WP_379732836.1">
    <property type="nucleotide sequence ID" value="NZ_JBHSWZ010000453.1"/>
</dbReference>
<dbReference type="EMBL" id="JBHUDH010000042">
    <property type="protein sequence ID" value="MFD1525715.1"/>
    <property type="molecule type" value="Genomic_DNA"/>
</dbReference>
<dbReference type="CDD" id="cd06464">
    <property type="entry name" value="ACD_sHsps-like"/>
    <property type="match status" value="1"/>
</dbReference>
<dbReference type="SUPFAM" id="SSF49764">
    <property type="entry name" value="HSP20-like chaperones"/>
    <property type="match status" value="1"/>
</dbReference>
<dbReference type="InterPro" id="IPR008978">
    <property type="entry name" value="HSP20-like_chaperone"/>
</dbReference>
<evidence type="ECO:0000256" key="1">
    <source>
        <dbReference type="PROSITE-ProRule" id="PRU00285"/>
    </source>
</evidence>
<proteinExistence type="inferred from homology"/>
<dbReference type="InterPro" id="IPR002068">
    <property type="entry name" value="A-crystallin/Hsp20_dom"/>
</dbReference>
<keyword evidence="6" id="KW-1185">Reference proteome</keyword>
<feature type="region of interest" description="Disordered" evidence="3">
    <location>
        <begin position="120"/>
        <end position="154"/>
    </location>
</feature>
<comment type="caution">
    <text evidence="5">The sequence shown here is derived from an EMBL/GenBank/DDBJ whole genome shotgun (WGS) entry which is preliminary data.</text>
</comment>
<organism evidence="5 6">
    <name type="scientific">Halolamina salina</name>
    <dbReference type="NCBI Taxonomy" id="1220023"/>
    <lineage>
        <taxon>Archaea</taxon>
        <taxon>Methanobacteriati</taxon>
        <taxon>Methanobacteriota</taxon>
        <taxon>Stenosarchaea group</taxon>
        <taxon>Halobacteria</taxon>
        <taxon>Halobacteriales</taxon>
        <taxon>Haloferacaceae</taxon>
    </lineage>
</organism>
<evidence type="ECO:0000313" key="5">
    <source>
        <dbReference type="EMBL" id="MFD1525715.1"/>
    </source>
</evidence>
<evidence type="ECO:0000256" key="3">
    <source>
        <dbReference type="SAM" id="MobiDB-lite"/>
    </source>
</evidence>
<feature type="compositionally biased region" description="Acidic residues" evidence="3">
    <location>
        <begin position="137"/>
        <end position="154"/>
    </location>
</feature>
<evidence type="ECO:0000313" key="6">
    <source>
        <dbReference type="Proteomes" id="UP001597111"/>
    </source>
</evidence>
<protein>
    <submittedName>
        <fullName evidence="5">Hsp20/alpha crystallin family protein</fullName>
    </submittedName>
</protein>
<accession>A0ABD6B4C0</accession>
<evidence type="ECO:0000256" key="2">
    <source>
        <dbReference type="RuleBase" id="RU003616"/>
    </source>
</evidence>
<gene>
    <name evidence="5" type="ORF">ACFR9S_05260</name>
</gene>
<dbReference type="AlphaFoldDB" id="A0ABD6B4C0"/>
<feature type="domain" description="SHSP" evidence="4">
    <location>
        <begin position="23"/>
        <end position="139"/>
    </location>
</feature>